<dbReference type="InterPro" id="IPR007197">
    <property type="entry name" value="rSAM"/>
</dbReference>
<dbReference type="Proteomes" id="UP000745859">
    <property type="component" value="Unassembled WGS sequence"/>
</dbReference>
<dbReference type="Pfam" id="PF11842">
    <property type="entry name" value="DUF3362"/>
    <property type="match status" value="1"/>
</dbReference>
<dbReference type="Pfam" id="PF08497">
    <property type="entry name" value="Radical_SAM_N"/>
    <property type="match status" value="1"/>
</dbReference>
<feature type="compositionally biased region" description="Basic residues" evidence="7">
    <location>
        <begin position="669"/>
        <end position="678"/>
    </location>
</feature>
<proteinExistence type="inferred from homology"/>
<dbReference type="SUPFAM" id="SSF102114">
    <property type="entry name" value="Radical SAM enzymes"/>
    <property type="match status" value="1"/>
</dbReference>
<dbReference type="SMART" id="SM00729">
    <property type="entry name" value="Elp3"/>
    <property type="match status" value="1"/>
</dbReference>
<evidence type="ECO:0000256" key="4">
    <source>
        <dbReference type="ARBA" id="ARBA00023004"/>
    </source>
</evidence>
<dbReference type="PROSITE" id="PS51918">
    <property type="entry name" value="RADICAL_SAM"/>
    <property type="match status" value="1"/>
</dbReference>
<evidence type="ECO:0000256" key="1">
    <source>
        <dbReference type="ARBA" id="ARBA00022485"/>
    </source>
</evidence>
<dbReference type="SFLD" id="SFLDG01069">
    <property type="entry name" value="UPF0313"/>
    <property type="match status" value="1"/>
</dbReference>
<reference evidence="9 10" key="1">
    <citation type="submission" date="2020-03" db="EMBL/GenBank/DDBJ databases">
        <title>Genomic Encyclopedia of Type Strains, Phase IV (KMG-IV): sequencing the most valuable type-strain genomes for metagenomic binning, comparative biology and taxonomic classification.</title>
        <authorList>
            <person name="Goeker M."/>
        </authorList>
    </citation>
    <scope>NUCLEOTIDE SEQUENCE [LARGE SCALE GENOMIC DNA]</scope>
    <source>
        <strain evidence="9 10">DSM 101599</strain>
    </source>
</reference>
<evidence type="ECO:0000313" key="10">
    <source>
        <dbReference type="Proteomes" id="UP000745859"/>
    </source>
</evidence>
<evidence type="ECO:0000256" key="7">
    <source>
        <dbReference type="SAM" id="MobiDB-lite"/>
    </source>
</evidence>
<evidence type="ECO:0000256" key="6">
    <source>
        <dbReference type="HAMAP-Rule" id="MF_01251"/>
    </source>
</evidence>
<dbReference type="InterPro" id="IPR013704">
    <property type="entry name" value="UPF0313_N"/>
</dbReference>
<dbReference type="InterPro" id="IPR024560">
    <property type="entry name" value="UPF0313_C"/>
</dbReference>
<keyword evidence="4 6" id="KW-0408">Iron</keyword>
<evidence type="ECO:0000313" key="9">
    <source>
        <dbReference type="EMBL" id="NIJ44163.1"/>
    </source>
</evidence>
<keyword evidence="1 6" id="KW-0004">4Fe-4S</keyword>
<comment type="similarity">
    <text evidence="6">Belongs to the UPF0313 family.</text>
</comment>
<dbReference type="PROSITE" id="PS01278">
    <property type="entry name" value="MTTASE_RADICAL"/>
    <property type="match status" value="1"/>
</dbReference>
<feature type="binding site" evidence="6">
    <location>
        <position position="326"/>
    </location>
    <ligand>
        <name>[4Fe-4S] cluster</name>
        <dbReference type="ChEBI" id="CHEBI:49883"/>
        <note>4Fe-4S-S-AdoMet</note>
    </ligand>
</feature>
<keyword evidence="5 6" id="KW-0411">Iron-sulfur</keyword>
<protein>
    <submittedName>
        <fullName evidence="9">Radical SAM protein YgiQ</fullName>
    </submittedName>
</protein>
<dbReference type="SFLD" id="SFLDS00029">
    <property type="entry name" value="Radical_SAM"/>
    <property type="match status" value="1"/>
</dbReference>
<dbReference type="InterPro" id="IPR022946">
    <property type="entry name" value="UPF0313"/>
</dbReference>
<dbReference type="InterPro" id="IPR058240">
    <property type="entry name" value="rSAM_sf"/>
</dbReference>
<feature type="domain" description="Radical SAM core" evidence="8">
    <location>
        <begin position="305"/>
        <end position="585"/>
    </location>
</feature>
<evidence type="ECO:0000259" key="8">
    <source>
        <dbReference type="PROSITE" id="PS51918"/>
    </source>
</evidence>
<feature type="binding site" evidence="6">
    <location>
        <position position="323"/>
    </location>
    <ligand>
        <name>[4Fe-4S] cluster</name>
        <dbReference type="ChEBI" id="CHEBI:49883"/>
        <note>4Fe-4S-S-AdoMet</note>
    </ligand>
</feature>
<feature type="region of interest" description="Disordered" evidence="7">
    <location>
        <begin position="632"/>
        <end position="678"/>
    </location>
</feature>
<feature type="compositionally biased region" description="Basic residues" evidence="7">
    <location>
        <begin position="637"/>
        <end position="648"/>
    </location>
</feature>
<keyword evidence="2 6" id="KW-0949">S-adenosyl-L-methionine</keyword>
<dbReference type="NCBIfam" id="TIGR03904">
    <property type="entry name" value="SAM_YgiQ"/>
    <property type="match status" value="1"/>
</dbReference>
<dbReference type="InterPro" id="IPR006638">
    <property type="entry name" value="Elp3/MiaA/NifB-like_rSAM"/>
</dbReference>
<dbReference type="SFLD" id="SFLDG01082">
    <property type="entry name" value="B12-binding_domain_containing"/>
    <property type="match status" value="1"/>
</dbReference>
<evidence type="ECO:0000256" key="5">
    <source>
        <dbReference type="ARBA" id="ARBA00023014"/>
    </source>
</evidence>
<dbReference type="InterPro" id="IPR023404">
    <property type="entry name" value="rSAM_horseshoe"/>
</dbReference>
<organism evidence="9 10">
    <name type="scientific">Wenyingzhuangia heitensis</name>
    <dbReference type="NCBI Taxonomy" id="1487859"/>
    <lineage>
        <taxon>Bacteria</taxon>
        <taxon>Pseudomonadati</taxon>
        <taxon>Bacteroidota</taxon>
        <taxon>Flavobacteriia</taxon>
        <taxon>Flavobacteriales</taxon>
        <taxon>Flavobacteriaceae</taxon>
        <taxon>Wenyingzhuangia</taxon>
    </lineage>
</organism>
<feature type="binding site" evidence="6">
    <location>
        <position position="319"/>
    </location>
    <ligand>
        <name>[4Fe-4S] cluster</name>
        <dbReference type="ChEBI" id="CHEBI:49883"/>
        <note>4Fe-4S-S-AdoMet</note>
    </ligand>
</feature>
<dbReference type="PANTHER" id="PTHR32331:SF0">
    <property type="entry name" value="UPF0313 PROTEIN YGIQ"/>
    <property type="match status" value="1"/>
</dbReference>
<comment type="cofactor">
    <cofactor evidence="6">
        <name>[4Fe-4S] cluster</name>
        <dbReference type="ChEBI" id="CHEBI:49883"/>
    </cofactor>
    <text evidence="6">Binds 1 [4Fe-4S] cluster. The cluster is coordinated with 3 cysteines and an exchangeable S-adenosyl-L-methionine.</text>
</comment>
<name>A0ABX0U7M3_9FLAO</name>
<keyword evidence="3 6" id="KW-0479">Metal-binding</keyword>
<evidence type="ECO:0000256" key="2">
    <source>
        <dbReference type="ARBA" id="ARBA00022691"/>
    </source>
</evidence>
<gene>
    <name evidence="9" type="ORF">FHR24_000602</name>
</gene>
<dbReference type="PANTHER" id="PTHR32331">
    <property type="entry name" value="UPF0313 PROTEIN YGIQ"/>
    <property type="match status" value="1"/>
</dbReference>
<dbReference type="PROSITE" id="PS00092">
    <property type="entry name" value="N6_MTASE"/>
    <property type="match status" value="1"/>
</dbReference>
<comment type="caution">
    <text evidence="9">The sequence shown here is derived from an EMBL/GenBank/DDBJ whole genome shotgun (WGS) entry which is preliminary data.</text>
</comment>
<dbReference type="HAMAP" id="MF_01251">
    <property type="entry name" value="UPF0313"/>
    <property type="match status" value="1"/>
</dbReference>
<evidence type="ECO:0000256" key="3">
    <source>
        <dbReference type="ARBA" id="ARBA00022723"/>
    </source>
</evidence>
<accession>A0ABX0U7M3</accession>
<dbReference type="Gene3D" id="3.80.30.20">
    <property type="entry name" value="tm_1862 like domain"/>
    <property type="match status" value="1"/>
</dbReference>
<dbReference type="InterPro" id="IPR002052">
    <property type="entry name" value="DNA_methylase_N6_adenine_CS"/>
</dbReference>
<dbReference type="RefSeq" id="WP_167183667.1">
    <property type="nucleotide sequence ID" value="NZ_JAASQL010000001.1"/>
</dbReference>
<dbReference type="InterPro" id="IPR020612">
    <property type="entry name" value="Methylthiotransferase_CS"/>
</dbReference>
<feature type="compositionally biased region" description="Basic and acidic residues" evidence="7">
    <location>
        <begin position="659"/>
        <end position="668"/>
    </location>
</feature>
<keyword evidence="10" id="KW-1185">Reference proteome</keyword>
<dbReference type="EMBL" id="JAASQL010000001">
    <property type="protein sequence ID" value="NIJ44163.1"/>
    <property type="molecule type" value="Genomic_DNA"/>
</dbReference>
<sequence>MEQELRLSSWLPTTKKECKIRGWDELDVILFSGDAYVDHPSFGPAVIGRLLESYGLRVAIVPQPSVNDNLQDFEKLGKPRLFFGVTSGVMDSMVSNYTASKRKRDKDAYTPNGDIGFRPDYATIVYSKILKEKYPDTPVLIGGIEASLRRVTHYDFWSDKLKPSILKESGADILVYGMGEQPLKEIVTLMQKGVPFSSLRTIKQTAYLQSKNEPLQKNKNWVDKRLSSHEACLADKKTFAANFKVVEQESNKTYGGRILQNIEEDVLVINPPYPTMLEKEIDASFDLPYTRLPHPKYNKRGPIPAFEMIKFSINTHRGCFGGCSFCTISAHQGKFIASRSKESILKEVDQVANMPDFKGYLSDIGGPSANMYQMKGKVQEICDKCVAPSCINPVICSNLDTSHAAMTDLYQSVDKHPKVKKSFIGSGIRYDMLVPDFNKNADPKELEDYTEEVITNHVSGRLKVAPEHTSDKVLKLMRKPSFSNFHDFKKIFDKINLRKKLNLQLIPYFISSHPQSELEDMANMAAETKDMGFQLEQVQGFTPTPMTVATVIYYSGYHPYTLEKMDTPKTAQEKEEQHRFFFWYKKENQAWIRKSLTKIGRSDLLNKLLPTGGKTGYKKDFKAKNTFDDTVDVPKGIRTKNSKPTRGKRNQDGFVSVLDKNKKTEEPYRKRKPKKRRR</sequence>